<dbReference type="InterPro" id="IPR000777">
    <property type="entry name" value="HIV1_Gp120"/>
</dbReference>
<dbReference type="InterPro" id="IPR000328">
    <property type="entry name" value="GP41-like"/>
</dbReference>
<evidence type="ECO:0000256" key="19">
    <source>
        <dbReference type="ARBA" id="ARBA00022870"/>
    </source>
</evidence>
<evidence type="ECO:0000256" key="6">
    <source>
        <dbReference type="ARBA" id="ARBA00004650"/>
    </source>
</evidence>
<dbReference type="InterPro" id="IPR036377">
    <property type="entry name" value="Gp120_core_sf"/>
</dbReference>
<evidence type="ECO:0000256" key="27">
    <source>
        <dbReference type="ARBA" id="ARBA00023157"/>
    </source>
</evidence>
<evidence type="ECO:0000256" key="7">
    <source>
        <dbReference type="ARBA" id="ARBA00022506"/>
    </source>
</evidence>
<evidence type="ECO:0000256" key="16">
    <source>
        <dbReference type="ARBA" id="ARBA00022729"/>
    </source>
</evidence>
<evidence type="ECO:0000256" key="5">
    <source>
        <dbReference type="ARBA" id="ARBA00004578"/>
    </source>
</evidence>
<comment type="function">
    <text evidence="32">Surface protein gp120: Attaches the virus to the host lymphoid cell by binding to the primary receptor CD4. This interaction induces a structural rearrangement creating a high affinity binding site for a chemokine coreceptor like CXCR4 and/or CCR5. Acts as a ligand for CD209/DC-SIGN and CLEC4M/DC-SIGNR, which are respectively found on dendritic cells (DCs), and on endothelial cells of liver sinusoids and lymph node sinuses. These interactions allow capture of viral particles at mucosal surfaces by these cells and subsequent transmission to permissive cells. HIV subverts the migration properties of dendritic cells to gain access to CD4+ T-cells in lymph nodes. Virus transmission to permissive T-cells occurs either in trans (without DCs infection, through viral capture and transmission), or in cis (following DCs productive infection, through the usual CD4-gp120 interaction), thereby inducing a robust infection. In trans infection, bound virions remain infectious over days and it is proposed that they are not degraded, but protected in non-lysosomal acidic organelles within the DCs close to the cell membrane thus contributing to the viral infectious potential during DCs' migration from the periphery to the lymphoid tissues. On arrival at lymphoid tissues, intact virions recycle back to DCs' cell surface allowing virus transmission to CD4+ T-cells.</text>
</comment>
<dbReference type="Pfam" id="PF00517">
    <property type="entry name" value="GP41"/>
    <property type="match status" value="1"/>
</dbReference>
<feature type="region of interest" description="Immunosuppression" evidence="32">
    <location>
        <begin position="562"/>
        <end position="580"/>
    </location>
</feature>
<evidence type="ECO:0000256" key="24">
    <source>
        <dbReference type="ARBA" id="ARBA00023054"/>
    </source>
</evidence>
<keyword evidence="10 32" id="KW-1165">Clathrin-mediated endocytosis of virus by host</keyword>
<feature type="disulfide bond" evidence="32">
    <location>
        <begin position="222"/>
        <end position="233"/>
    </location>
</feature>
<evidence type="ECO:0000256" key="26">
    <source>
        <dbReference type="ARBA" id="ARBA00023139"/>
    </source>
</evidence>
<dbReference type="GO" id="GO:0044175">
    <property type="term" value="C:host cell endosome membrane"/>
    <property type="evidence" value="ECO:0007669"/>
    <property type="project" value="UniProtKB-SubCell"/>
</dbReference>
<dbReference type="GO" id="GO:0019062">
    <property type="term" value="P:virion attachment to host cell"/>
    <property type="evidence" value="ECO:0007669"/>
    <property type="project" value="UniProtKB-UniRule"/>
</dbReference>
<dbReference type="InterPro" id="IPR037527">
    <property type="entry name" value="Gp160"/>
</dbReference>
<dbReference type="Gene3D" id="2.170.40.20">
    <property type="entry name" value="Human immunodeficiency virus 1, Gp160, envelope glycoprotein"/>
    <property type="match status" value="2"/>
</dbReference>
<feature type="region of interest" description="Fusion peptide" evidence="32">
    <location>
        <begin position="500"/>
        <end position="520"/>
    </location>
</feature>
<evidence type="ECO:0000256" key="23">
    <source>
        <dbReference type="ARBA" id="ARBA00023046"/>
    </source>
</evidence>
<dbReference type="GO" id="GO:0052031">
    <property type="term" value="P:symbiont-mediated perturbation of host defense response"/>
    <property type="evidence" value="ECO:0007669"/>
    <property type="project" value="UniProtKB-UniRule"/>
</dbReference>
<evidence type="ECO:0000256" key="2">
    <source>
        <dbReference type="ARBA" id="ARBA00004433"/>
    </source>
</evidence>
<evidence type="ECO:0000256" key="25">
    <source>
        <dbReference type="ARBA" id="ARBA00023136"/>
    </source>
</evidence>
<evidence type="ECO:0000256" key="15">
    <source>
        <dbReference type="ARBA" id="ARBA00022703"/>
    </source>
</evidence>
<evidence type="ECO:0000256" key="29">
    <source>
        <dbReference type="ARBA" id="ARBA00023280"/>
    </source>
</evidence>
<comment type="miscellaneous">
    <text evidence="32">Inhibitors targeting HIV-1 viral envelope proteins are used as antiretroviral drugs. Attachment of virions to the cell surface via non-specific interactions and CD4 binding can be blocked by inhibitors that include cyanovirin-N, cyclotriazadisulfonamide analogs, PRO 2000, TNX 355 and PRO 542. In addition, BMS 806 can block CD4-induced conformational changes. Env interactions with the coreceptor molecules can be targeted by CCR5 antagonists including SCH-D, maraviroc (UK 427857) and aplaviroc (GW 873140), and the CXCR4 antagonist AMD 070. Fusion of viral and cellular membranes can be inhibited by peptides such as enfuvirtide and tifuvirtide (T 1249). Resistance to inhibitors associated with mutations in Env are observed. Most of the time, single mutations confer only a modest reduction in drug susceptibility. Combination of several mutations is usually required to develop a high-level drug resistance.</text>
</comment>
<dbReference type="HAMAP" id="MF_04083">
    <property type="entry name" value="HIV_ENV"/>
    <property type="match status" value="1"/>
</dbReference>
<organismHost>
    <name type="scientific">Homo sapiens</name>
    <name type="common">Human</name>
    <dbReference type="NCBI Taxonomy" id="9606"/>
</organismHost>
<dbReference type="GO" id="GO:0055036">
    <property type="term" value="C:virion membrane"/>
    <property type="evidence" value="ECO:0007669"/>
    <property type="project" value="UniProtKB-SubCell"/>
</dbReference>
<feature type="domain" description="Retroviral envelope protein GP41-like" evidence="35">
    <location>
        <begin position="518"/>
        <end position="706"/>
    </location>
</feature>
<evidence type="ECO:0000256" key="18">
    <source>
        <dbReference type="ARBA" id="ARBA00022844"/>
    </source>
</evidence>
<evidence type="ECO:0000256" key="12">
    <source>
        <dbReference type="ARBA" id="ARBA00022595"/>
    </source>
</evidence>
<comment type="PTM">
    <text evidence="32">Specific enzymatic cleavages in vivo yield mature proteins. Envelope glycoproteins are synthesized as a inactive precursor that is heavily N-glycosylated and processed likely by host cell furin in the Golgi to yield the mature SU and TM proteins. The cleavage site between SU and TM requires the minimal sequence [KR]-X-[KR]-R. About 2 of the 9 disulfide bonds of gp41 are reduced by P4HB/PDI, following binding to CD4 receptor.</text>
</comment>
<comment type="subcellular location">
    <molecule>Surface protein gp120</molecule>
    <subcellularLocation>
        <location evidence="32">Virion membrane</location>
        <topology evidence="32">Peripheral membrane protein</topology>
    </subcellularLocation>
    <subcellularLocation>
        <location evidence="32">Host cell membrane</location>
        <topology evidence="32">Peripheral membrane protein</topology>
    </subcellularLocation>
    <subcellularLocation>
        <location evidence="32">Host endosome membrane</location>
        <topology evidence="32">Single-pass type I membrane protein</topology>
    </subcellularLocation>
    <text evidence="32">The surface protein is not anchored to the viral envelope, but associates with the extravirion surface through its binding to TM. It is probably concentrated at the site of budding and incorporated into the virions possibly by contacts between the cytoplasmic tail of Env and the N-terminus of Gag.</text>
</comment>
<evidence type="ECO:0000313" key="36">
    <source>
        <dbReference type="EMBL" id="AGW99809.1"/>
    </source>
</evidence>
<feature type="site" description="Cleavage; by host furin" evidence="32">
    <location>
        <begin position="499"/>
        <end position="500"/>
    </location>
</feature>
<feature type="transmembrane region" description="Helical" evidence="33">
    <location>
        <begin position="666"/>
        <end position="693"/>
    </location>
</feature>
<evidence type="ECO:0000256" key="10">
    <source>
        <dbReference type="ARBA" id="ARBA00022570"/>
    </source>
</evidence>
<comment type="domain">
    <text evidence="32">The CD4-binding region is targeted by the antibody b12.</text>
</comment>
<comment type="domain">
    <text evidence="32">The YXXL motif is involved in determining the exact site of viral release at the surface of infected mononuclear cells and promotes endocytosis. YXXL and di-leucine endocytosis motifs interact directly or indirectly with the clathrin adapter complexes, opperate independently, and their activities are not additive.</text>
</comment>
<keyword evidence="20 32" id="KW-0261">Viral envelope protein</keyword>
<keyword evidence="29 32" id="KW-0899">Viral immunoevasion</keyword>
<dbReference type="Pfam" id="PF00516">
    <property type="entry name" value="GP120"/>
    <property type="match status" value="1"/>
</dbReference>
<dbReference type="GO" id="GO:1903911">
    <property type="term" value="P:positive regulation of receptor clustering"/>
    <property type="evidence" value="ECO:0007669"/>
    <property type="project" value="UniProtKB-UniRule"/>
</dbReference>
<feature type="chain" id="PRO_5023379144" description="Envelope glycoprotein gp160" evidence="32">
    <location>
        <begin position="32"/>
        <end position="851"/>
    </location>
</feature>
<dbReference type="GO" id="GO:0019082">
    <property type="term" value="P:viral protein processing"/>
    <property type="evidence" value="ECO:0007669"/>
    <property type="project" value="UniProtKB-UniRule"/>
</dbReference>
<keyword evidence="11 32" id="KW-0945">Host-virus interaction</keyword>
<feature type="disulfide bond" evidence="32">
    <location>
        <begin position="212"/>
        <end position="241"/>
    </location>
</feature>
<evidence type="ECO:0000256" key="31">
    <source>
        <dbReference type="ARBA" id="ARBA00023296"/>
    </source>
</evidence>
<keyword evidence="15 32" id="KW-0053">Apoptosis</keyword>
<dbReference type="GO" id="GO:0005198">
    <property type="term" value="F:structural molecule activity"/>
    <property type="evidence" value="ECO:0007669"/>
    <property type="project" value="UniProtKB-UniRule"/>
</dbReference>
<evidence type="ECO:0000259" key="34">
    <source>
        <dbReference type="Pfam" id="PF00516"/>
    </source>
</evidence>
<feature type="transmembrane region" description="Helical" evidence="33">
    <location>
        <begin position="13"/>
        <end position="41"/>
    </location>
</feature>
<dbReference type="FunFam" id="2.170.40.20:FF:000003">
    <property type="entry name" value="Envelope glycoprotein gp160"/>
    <property type="match status" value="1"/>
</dbReference>
<comment type="subcellular location">
    <subcellularLocation>
        <location evidence="3">Host cell membrane</location>
        <topology evidence="3">Peripheral membrane protein</topology>
    </subcellularLocation>
    <subcellularLocation>
        <location evidence="1">Host cell membrane</location>
        <topology evidence="1">Single-pass type I membrane protein</topology>
    </subcellularLocation>
    <subcellularLocation>
        <location evidence="2">Host endosome membrane</location>
        <topology evidence="2">Peripheral membrane protein</topology>
    </subcellularLocation>
    <subcellularLocation>
        <location evidence="5">Host endosome membrane</location>
        <topology evidence="5">Single-pass type I membrane protein</topology>
    </subcellularLocation>
    <subcellularLocation>
        <location evidence="6">Virion membrane</location>
        <topology evidence="6">Peripheral membrane protein</topology>
    </subcellularLocation>
    <subcellularLocation>
        <location evidence="4">Virion membrane</location>
        <topology evidence="4">Single-pass type I membrane protein</topology>
    </subcellularLocation>
</comment>
<keyword evidence="23 32" id="KW-1039">Host endosome</keyword>
<proteinExistence type="inferred from homology"/>
<dbReference type="GO" id="GO:0020002">
    <property type="term" value="C:host cell plasma membrane"/>
    <property type="evidence" value="ECO:0007669"/>
    <property type="project" value="UniProtKB-SubCell"/>
</dbReference>
<dbReference type="GO" id="GO:0075512">
    <property type="term" value="P:clathrin-dependent endocytosis of virus by host cell"/>
    <property type="evidence" value="ECO:0007669"/>
    <property type="project" value="UniProtKB-UniRule"/>
</dbReference>
<evidence type="ECO:0000256" key="11">
    <source>
        <dbReference type="ARBA" id="ARBA00022581"/>
    </source>
</evidence>
<evidence type="ECO:0000256" key="8">
    <source>
        <dbReference type="ARBA" id="ARBA00022510"/>
    </source>
</evidence>
<evidence type="ECO:0000256" key="13">
    <source>
        <dbReference type="ARBA" id="ARBA00022685"/>
    </source>
</evidence>
<dbReference type="EMBL" id="KC870032">
    <property type="protein sequence ID" value="AGW99809.1"/>
    <property type="molecule type" value="Genomic_RNA"/>
</dbReference>
<evidence type="ECO:0000313" key="37">
    <source>
        <dbReference type="Proteomes" id="UP000110149"/>
    </source>
</evidence>
<sequence length="851" mass="95952">MRVRGILRNYQQWWIWGVLGFWMLMICSGGGNLWVTVYYGVPVWREAKTTLFCASDAKAHSTEVHNVWATHACVPTDPNPQEMVLGNVTENFNMWKNDMVDQMQEDVISIWDQSLKPCVKLTPLCVTLDCTNNVTINGTTYDNGTMTNCSFNATTVVRDKKQRVYALFYKLDVVPLNEKNSSSEYRLINCNTSAITQACPKVTFDPIPIHYCTPAGYALLKCNNKTFNGTGPCHNVSTVQCTHGIKPVVSTQLLLNGSLAEEGIIIRSKNLTDNAKIIIVHLNEPVEIVCTRPHNNTRKSIRIGPGQTFYATGDIIGDIRQAYCNIDRGKWNRTLQRVGEKLAGIYNKTIKFEPSSGGDLEITTHSFNCRGEFFYCNTSGLFNGTFNGTYINDTMSNLSSIITIPCRIKQIINMWQEVGRAMYAPPIEGNITCKSNITGLLLLRDGGNITNTPEIFRPGGGDMRDKWRSELYKYKVVEIKPLGIAPTAAKRRVVEREKRAVGIGAVFLGFLGAAGSTMGAASITLTVQARQLLSGIVQQQNNLLRAIEAQQHLLQLTVWGIKQLQARVLAIERYLKDQQLLGIWGCSGKLICTTAVPWNSSWSNRNLTEIWDNMTWMQWDREISNYTETIYRLLEDSQNQQEKNEKDLLALDSWNNLWNWFGITKWLWYIKIFIMIVGGLIGLRIIFAVLSIVNRVRQGYSPLSLQIPTPSPGGLDRLGRIEEEGGEQDKSRSIRLVNGFFALAWDDLRNLCLFSYHRLRDFILVTARVVELLGRSSLRGLQTGWEALKYLGSLVQYWGLELKKSAISLFDTIAIAVAEGTDRVIEAIQRACRAILHIPRRIRQGFEAALQ</sequence>
<evidence type="ECO:0000256" key="22">
    <source>
        <dbReference type="ARBA" id="ARBA00022989"/>
    </source>
</evidence>
<dbReference type="FunFam" id="2.170.40.20:FF:000004">
    <property type="entry name" value="Envelope glycoprotein gp160"/>
    <property type="match status" value="1"/>
</dbReference>
<dbReference type="GO" id="GO:1903908">
    <property type="term" value="P:positive regulation of plasma membrane raft polarization"/>
    <property type="evidence" value="ECO:0007669"/>
    <property type="project" value="UniProtKB-UniRule"/>
</dbReference>
<reference evidence="36 37" key="1">
    <citation type="journal article" date="2014" name="AIDS Res. Hum. Retroviruses">
        <title>Genome sequence of a Novel HIV-1 circulating recombinant form (CRF64_BC) identified from Yunnan, China.</title>
        <authorList>
            <person name="Hsi J."/>
            <person name="Wei H."/>
            <person name="Xing H."/>
            <person name="Feng Y."/>
            <person name="He X."/>
            <person name="Liao L."/>
            <person name="Jia M."/>
            <person name="Wang N."/>
            <person name="Ning C."/>
            <person name="Shao Y."/>
        </authorList>
    </citation>
    <scope>NUCLEOTIDE SEQUENCE [LARGE SCALE GENOMIC DNA]</scope>
    <source>
        <strain evidence="36">YNFL10_1</strain>
    </source>
</reference>
<keyword evidence="26 32" id="KW-0564">Palmitate</keyword>
<evidence type="ECO:0000256" key="32">
    <source>
        <dbReference type="HAMAP-Rule" id="MF_04083"/>
    </source>
</evidence>
<comment type="domain">
    <text evidence="32 33">The 17 amino acids long immunosuppressive region is present in many retroviral envelope proteins. Synthetic peptides derived from this relatively conserved sequence inhibit immune function in vitro and in vivo.</text>
</comment>
<keyword evidence="14 32" id="KW-0812">Transmembrane</keyword>
<name>W8CZA2_HV1</name>
<keyword evidence="16 32" id="KW-0732">Signal</keyword>
<comment type="function">
    <text evidence="32">Transmembrane protein gp41: Acts as a class I viral fusion protein. Under the current model, the protein has at least 3 conformational states: pre-fusion native state, pre-hairpin intermediate state, and post-fusion hairpin state. During fusion of viral and target intracellular membranes, the coiled coil regions (heptad repeats) assume a trimer-of-hairpins structure, positioning the fusion peptide in close proximity to the C-terminal region of the ectodomain. The formation of this structure appears to drive apposition and subsequent fusion of viral and target cell membranes. Complete fusion occurs in host cell endosomes and is dynamin-dependent, however some lipid transfer might occur at the plasma membrane. The virus undergoes clathrin-dependent internalization long before endosomal fusion, thus minimizing the surface exposure of conserved viral epitopes during fusion and reducing the efficacy of inhibitors targeting these epitopes. Membranes fusion leads to delivery of the nucleocapsid into the cytoplasm.</text>
</comment>
<keyword evidence="9 32" id="KW-1032">Host cell membrane</keyword>
<keyword evidence="27 32" id="KW-1015">Disulfide bond</keyword>
<comment type="domain">
    <text evidence="32">The membrane proximal external region (MPER) present in gp41 is a tryptophan-rich region recognized by the antibodies 2F5, Z13, and 4E10. MPER seems to play a role in fusion.</text>
</comment>
<dbReference type="Proteomes" id="UP000110149">
    <property type="component" value="Segment"/>
</dbReference>
<evidence type="ECO:0000256" key="33">
    <source>
        <dbReference type="RuleBase" id="RU363095"/>
    </source>
</evidence>
<keyword evidence="17 32" id="KW-1161">Viral attachment to host cell</keyword>
<feature type="region of interest" description="MPER; binding to GalCer" evidence="32">
    <location>
        <begin position="650"/>
        <end position="671"/>
    </location>
</feature>
<dbReference type="SUPFAM" id="SSF58069">
    <property type="entry name" value="Virus ectodomain"/>
    <property type="match status" value="1"/>
</dbReference>
<dbReference type="SUPFAM" id="SSF56502">
    <property type="entry name" value="gp120 core"/>
    <property type="match status" value="2"/>
</dbReference>
<comment type="caution">
    <text evidence="32 33">Lacks conserved residue(s) required for the propagation of feature annotation.</text>
</comment>
<feature type="disulfide bond" evidence="32">
    <location>
        <begin position="586"/>
        <end position="592"/>
    </location>
</feature>
<evidence type="ECO:0000256" key="20">
    <source>
        <dbReference type="ARBA" id="ARBA00022879"/>
    </source>
</evidence>
<feature type="lipid moiety-binding region" description="S-palmitoyl cysteine; by host" evidence="32">
    <location>
        <position position="832"/>
    </location>
</feature>
<dbReference type="GO" id="GO:0039654">
    <property type="term" value="P:fusion of virus membrane with host endosome membrane"/>
    <property type="evidence" value="ECO:0007669"/>
    <property type="project" value="UniProtKB-UniRule"/>
</dbReference>
<keyword evidence="30 32" id="KW-0449">Lipoprotein</keyword>
<evidence type="ECO:0000256" key="9">
    <source>
        <dbReference type="ARBA" id="ARBA00022511"/>
    </source>
</evidence>
<evidence type="ECO:0000256" key="3">
    <source>
        <dbReference type="ARBA" id="ARBA00004505"/>
    </source>
</evidence>
<dbReference type="FunFam" id="1.10.287.210:FF:000001">
    <property type="entry name" value="Envelope glycoprotein gp160"/>
    <property type="match status" value="1"/>
</dbReference>
<feature type="region of interest" description="CD4-binding loop" evidence="32">
    <location>
        <begin position="355"/>
        <end position="365"/>
    </location>
</feature>
<evidence type="ECO:0000256" key="30">
    <source>
        <dbReference type="ARBA" id="ARBA00023288"/>
    </source>
</evidence>
<feature type="domain" description="Human immunodeficiency virus 1 envelope glycoprotein Gp120" evidence="34">
    <location>
        <begin position="133"/>
        <end position="499"/>
    </location>
</feature>
<feature type="coiled-coil region" evidence="32">
    <location>
        <begin position="621"/>
        <end position="655"/>
    </location>
</feature>
<feature type="lipid moiety-binding region" description="S-palmitoyl cysteine; by host" evidence="32">
    <location>
        <position position="752"/>
    </location>
</feature>
<accession>W8CZA2</accession>
<feature type="topological domain" description="Cytoplasmic" evidence="32">
    <location>
        <begin position="694"/>
        <end position="851"/>
    </location>
</feature>
<keyword evidence="22 32" id="KW-1133">Transmembrane helix</keyword>
<dbReference type="GO" id="GO:0016020">
    <property type="term" value="C:membrane"/>
    <property type="evidence" value="ECO:0007669"/>
    <property type="project" value="UniProtKB-UniRule"/>
</dbReference>
<keyword evidence="28 32" id="KW-0325">Glycoprotein</keyword>
<dbReference type="Gene3D" id="1.10.287.210">
    <property type="match status" value="1"/>
</dbReference>
<feature type="transmembrane region" description="Helical" evidence="33">
    <location>
        <begin position="500"/>
        <end position="523"/>
    </location>
</feature>
<keyword evidence="12 32" id="KW-1162">Viral penetration into host cytoplasm</keyword>
<keyword evidence="19 32" id="KW-1043">Host membrane</keyword>
<feature type="short sequence motif" description="YXXL motif; contains endocytosis signal" evidence="32">
    <location>
        <begin position="700"/>
        <end position="703"/>
    </location>
</feature>
<comment type="miscellaneous">
    <text evidence="32">HIV-1 lineages are divided in three main groups, M (for Major), O (for Outlier), and N (for New, or Non-M, Non-O). The vast majority of strains found worldwide belong to the group M. Group O seems to be endemic to and largely confined to Cameroon and neighboring countries in West Central Africa, where these viruses represent a small minority of HIV-1 strains. The group N is represented by a limited number of isolates from Cameroonian persons. The group M is further subdivided in 9 clades or subtypes (A to D, F to H, J and K).</text>
</comment>
<evidence type="ECO:0000256" key="1">
    <source>
        <dbReference type="ARBA" id="ARBA00004402"/>
    </source>
</evidence>
<comment type="PTM">
    <text evidence="32">Highly glycosylated by host. The high number of glycan on the protein is reffered to as 'glycan shield' because it contributes to hide protein sequence from adaptive immune system.</text>
</comment>
<keyword evidence="18 32" id="KW-0946">Virion</keyword>
<organism evidence="36 37">
    <name type="scientific">Human immunodeficiency virus type 1</name>
    <name type="common">HIV-1</name>
    <dbReference type="NCBI Taxonomy" id="11676"/>
    <lineage>
        <taxon>Viruses</taxon>
        <taxon>Riboviria</taxon>
        <taxon>Pararnavirae</taxon>
        <taxon>Artverviricota</taxon>
        <taxon>Revtraviricetes</taxon>
        <taxon>Ortervirales</taxon>
        <taxon>Retroviridae</taxon>
        <taxon>Orthoretrovirinae</taxon>
        <taxon>Lentivirus</taxon>
        <taxon>Lentivirus humimdef1</taxon>
    </lineage>
</organism>
<comment type="function">
    <text evidence="32">Envelope glycoprotein gp160: Oligomerizes in the host endoplasmic reticulum into predominantly trimers. In a second time, gp160 transits in the host Golgi, where glycosylation is completed. The precursor is then proteolytically cleaved in the trans-Golgi and thereby activated by cellular furin or furin-like proteases to produce gp120 and gp41.</text>
</comment>
<feature type="chain" id="PRO_5023379145" description="Transmembrane protein gp41" evidence="32">
    <location>
        <begin position="500"/>
        <end position="851"/>
    </location>
</feature>
<feature type="disulfide bond" evidence="32">
    <location>
        <begin position="53"/>
        <end position="73"/>
    </location>
</feature>
<comment type="PTM">
    <text evidence="32">Palmitoylation of the transmembrane protein and of Env polyprotein (prior to its proteolytic cleavage) is essential for their association with host cell membrane lipid rafts. Palmitoylation is therefore required for envelope trafficking to classical lipid rafts, but not for viral replication.</text>
</comment>
<keyword evidence="31 32" id="KW-1160">Virus entry into host cell</keyword>
<keyword evidence="8 32" id="KW-1170">Fusion of virus membrane with host endosomal membrane</keyword>
<evidence type="ECO:0000256" key="21">
    <source>
        <dbReference type="ARBA" id="ARBA00022890"/>
    </source>
</evidence>
<evidence type="ECO:0000256" key="28">
    <source>
        <dbReference type="ARBA" id="ARBA00023180"/>
    </source>
</evidence>
<keyword evidence="25 32" id="KW-0472">Membrane</keyword>
<evidence type="ECO:0000256" key="14">
    <source>
        <dbReference type="ARBA" id="ARBA00022692"/>
    </source>
</evidence>
<keyword evidence="24 32" id="KW-0175">Coiled coil</keyword>
<keyword evidence="13 32" id="KW-0165">Cleavage on pair of basic residues</keyword>
<dbReference type="GO" id="GO:0019064">
    <property type="term" value="P:fusion of virus membrane with host plasma membrane"/>
    <property type="evidence" value="ECO:0007669"/>
    <property type="project" value="UniProtKB-UniRule"/>
</dbReference>
<comment type="subunit">
    <text evidence="32">The mature envelope protein (Env) consists of a homotrimer of non-covalently associated gp120-gp41 heterodimers. The resulting complex protrudes from the virus surface as a spike. There seems to be as few as 10 spikes on the average virion. Surface protein gp120 interacts with host CD4, CCR5 and CXCR4. Gp120 also interacts with the C-type lectins CD209/DC-SIGN and CLEC4M/DC-SIGNR (collectively referred to as DC-SIGN(R)). Gp120 and gp41 interact with GalCer. Gp120 interacts with host ITGA4/ITGB7 complex; on CD4+ T-cells, this interaction results in rapid activation of integrin ITGAL/LFA-1, which facilitates efficient cell-to-cell spreading of HIV-1. Gp120 interacts with cell-associated heparan sulfate; this interaction increases virus infectivity on permissive cells and may be involved in infection of CD4- cells.</text>
</comment>
<dbReference type="Gene3D" id="1.20.5.490">
    <property type="entry name" value="Single helix bin"/>
    <property type="match status" value="1"/>
</dbReference>
<comment type="subcellular location">
    <molecule>Transmembrane protein gp41</molecule>
    <subcellularLocation>
        <location evidence="32">Virion membrane</location>
        <topology evidence="32">Single-pass type I membrane protein</topology>
    </subcellularLocation>
    <subcellularLocation>
        <location evidence="32">Host cell membrane</location>
        <topology evidence="32">Single-pass type I membrane protein</topology>
    </subcellularLocation>
    <subcellularLocation>
        <location evidence="32">Host endosome membrane</location>
        <topology evidence="32">Single-pass type I membrane protein</topology>
    </subcellularLocation>
    <text evidence="32">It is probably concentrated at the site of budding and incorporated into the virions possibly by contacts between the cytoplasmic tail of Env and the N-terminus of Gag.</text>
</comment>
<keyword evidence="7 32" id="KW-1168">Fusion of virus membrane with host membrane</keyword>
<comment type="similarity">
    <text evidence="32">Belongs to the HIV-1 env protein family.</text>
</comment>
<evidence type="ECO:0000256" key="17">
    <source>
        <dbReference type="ARBA" id="ARBA00022804"/>
    </source>
</evidence>
<keyword evidence="21 32" id="KW-1164">Virus endocytosis by host</keyword>
<dbReference type="GO" id="GO:0019031">
    <property type="term" value="C:viral envelope"/>
    <property type="evidence" value="ECO:0007669"/>
    <property type="project" value="UniProtKB-KW"/>
</dbReference>
<dbReference type="CDD" id="cd09909">
    <property type="entry name" value="HIV-1-like_HR1-HR2"/>
    <property type="match status" value="1"/>
</dbReference>
<comment type="domain">
    <text evidence="32">Some of the most genetically diverse regions of the viral genome are present in Env. They are called variable regions 1 through 5 (V1 through V5). Coreceptor usage of gp120 is determined mainly by the primary structure of the third variable region (V3) in the outer domain of gp120. The sequence of V3 determines which coreceptor, CCR5 and/or CXCR4 (corresponding to R5/macrophage, X4/T cell and R5X4/T cell and macrophage tropism), is used to trigger the fusion potential of the Env complex, and hence which cells the virus can infect. Binding to CCR5 involves a region adjacent in addition to V3.</text>
</comment>
<evidence type="ECO:0000259" key="35">
    <source>
        <dbReference type="Pfam" id="PF00517"/>
    </source>
</evidence>
<protein>
    <recommendedName>
        <fullName evidence="32">Envelope glycoprotein gp160</fullName>
    </recommendedName>
    <alternativeName>
        <fullName evidence="32">Env polyprotein</fullName>
    </alternativeName>
    <component>
        <recommendedName>
            <fullName evidence="32">Surface protein gp120</fullName>
            <shortName evidence="32">SU</shortName>
        </recommendedName>
        <alternativeName>
            <fullName evidence="32">Glycoprotein 120</fullName>
            <shortName evidence="32">gp120</shortName>
        </alternativeName>
    </component>
    <component>
        <recommendedName>
            <fullName evidence="32">Transmembrane protein gp41</fullName>
            <shortName evidence="32">TM</shortName>
        </recommendedName>
        <alternativeName>
            <fullName evidence="32">Glycoprotein 41</fullName>
            <shortName evidence="32">gp41</shortName>
        </alternativeName>
    </component>
</protein>
<feature type="region of interest" description="V5" evidence="32">
    <location>
        <begin position="449"/>
        <end position="459"/>
    </location>
</feature>
<gene>
    <name evidence="32 36" type="primary">env</name>
</gene>
<evidence type="ECO:0000256" key="4">
    <source>
        <dbReference type="ARBA" id="ARBA00004563"/>
    </source>
</evidence>